<dbReference type="SUPFAM" id="SSF55804">
    <property type="entry name" value="Phoshotransferase/anion transport protein"/>
    <property type="match status" value="1"/>
</dbReference>
<name>A0AAW8RP34_ENTAV</name>
<dbReference type="RefSeq" id="WP_048722421.1">
    <property type="nucleotide sequence ID" value="NZ_CAAKOC010000046.1"/>
</dbReference>
<organism evidence="2 3">
    <name type="scientific">Enterococcus avium</name>
    <name type="common">Streptococcus avium</name>
    <dbReference type="NCBI Taxonomy" id="33945"/>
    <lineage>
        <taxon>Bacteria</taxon>
        <taxon>Bacillati</taxon>
        <taxon>Bacillota</taxon>
        <taxon>Bacilli</taxon>
        <taxon>Lactobacillales</taxon>
        <taxon>Enterococcaceae</taxon>
        <taxon>Enterococcus</taxon>
    </lineage>
</organism>
<accession>A0AAW8RP34</accession>
<evidence type="ECO:0000259" key="1">
    <source>
        <dbReference type="PROSITE" id="PS51094"/>
    </source>
</evidence>
<gene>
    <name evidence="2" type="ORF">P7D43_04310</name>
</gene>
<dbReference type="CDD" id="cd00211">
    <property type="entry name" value="PTS_IIA_fru"/>
    <property type="match status" value="1"/>
</dbReference>
<proteinExistence type="predicted"/>
<keyword evidence="2" id="KW-0762">Sugar transport</keyword>
<dbReference type="AlphaFoldDB" id="A0AAW8RP34"/>
<dbReference type="Pfam" id="PF00359">
    <property type="entry name" value="PTS_EIIA_2"/>
    <property type="match status" value="1"/>
</dbReference>
<dbReference type="InterPro" id="IPR051541">
    <property type="entry name" value="PTS_SugarTrans_NitroReg"/>
</dbReference>
<protein>
    <submittedName>
        <fullName evidence="2">PTS sugar transporter subunit IIA</fullName>
    </submittedName>
</protein>
<dbReference type="PROSITE" id="PS51094">
    <property type="entry name" value="PTS_EIIA_TYPE_2"/>
    <property type="match status" value="1"/>
</dbReference>
<dbReference type="PANTHER" id="PTHR47738:SF3">
    <property type="entry name" value="PHOSPHOTRANSFERASE SYSTEM MANNITOL_FRUCTOSE-SPECIFIC IIA DOMAIN CONTAINING PROTEIN"/>
    <property type="match status" value="1"/>
</dbReference>
<evidence type="ECO:0000313" key="2">
    <source>
        <dbReference type="EMBL" id="MDT2401585.1"/>
    </source>
</evidence>
<feature type="domain" description="PTS EIIA type-2" evidence="1">
    <location>
        <begin position="1"/>
        <end position="148"/>
    </location>
</feature>
<dbReference type="Proteomes" id="UP001260773">
    <property type="component" value="Unassembled WGS sequence"/>
</dbReference>
<dbReference type="PANTHER" id="PTHR47738">
    <property type="entry name" value="PTS SYSTEM FRUCTOSE-LIKE EIIA COMPONENT-RELATED"/>
    <property type="match status" value="1"/>
</dbReference>
<evidence type="ECO:0000313" key="3">
    <source>
        <dbReference type="Proteomes" id="UP001260773"/>
    </source>
</evidence>
<dbReference type="InterPro" id="IPR002178">
    <property type="entry name" value="PTS_EIIA_type-2_dom"/>
</dbReference>
<dbReference type="InterPro" id="IPR016152">
    <property type="entry name" value="PTrfase/Anion_transptr"/>
</dbReference>
<comment type="caution">
    <text evidence="2">The sequence shown here is derived from an EMBL/GenBank/DDBJ whole genome shotgun (WGS) entry which is preliminary data.</text>
</comment>
<reference evidence="2" key="1">
    <citation type="submission" date="2023-03" db="EMBL/GenBank/DDBJ databases">
        <authorList>
            <person name="Shen W."/>
            <person name="Cai J."/>
        </authorList>
    </citation>
    <scope>NUCLEOTIDE SEQUENCE</scope>
    <source>
        <strain evidence="2">P33-2</strain>
    </source>
</reference>
<sequence>MSIDIIVSNAPATVSTYQDGIKAAGGKLVELGNIDPAYIDACINREVDFPTGLLLANGEGIAIPHGNSDLVKKDSISVVRLEKSVDFGRMEDKDLQVSCSLIFNLALASGEQHISILRKLIGQFQDDEFVNTCQNAEQNEVQAYIAKKLAE</sequence>
<dbReference type="EMBL" id="JARPWH010000009">
    <property type="protein sequence ID" value="MDT2401585.1"/>
    <property type="molecule type" value="Genomic_DNA"/>
</dbReference>
<keyword evidence="2" id="KW-0813">Transport</keyword>
<dbReference type="Gene3D" id="3.40.930.10">
    <property type="entry name" value="Mannitol-specific EII, Chain A"/>
    <property type="match status" value="1"/>
</dbReference>